<name>A0A1B8A5D9_FUSPO</name>
<dbReference type="EMBL" id="LYXU01000143">
    <property type="protein sequence ID" value="OBS15674.1"/>
    <property type="molecule type" value="Genomic_DNA"/>
</dbReference>
<comment type="caution">
    <text evidence="2">The sequence shown here is derived from an EMBL/GenBank/DDBJ whole genome shotgun (WGS) entry which is preliminary data.</text>
</comment>
<dbReference type="STRING" id="36050.A0A1B8A5D9"/>
<gene>
    <name evidence="2" type="ORF">FPOA_13541</name>
</gene>
<dbReference type="SUPFAM" id="SSF51197">
    <property type="entry name" value="Clavaminate synthase-like"/>
    <property type="match status" value="1"/>
</dbReference>
<evidence type="ECO:0000313" key="2">
    <source>
        <dbReference type="EMBL" id="OBS15674.1"/>
    </source>
</evidence>
<proteinExistence type="predicted"/>
<organism evidence="2 3">
    <name type="scientific">Fusarium poae</name>
    <dbReference type="NCBI Taxonomy" id="36050"/>
    <lineage>
        <taxon>Eukaryota</taxon>
        <taxon>Fungi</taxon>
        <taxon>Dikarya</taxon>
        <taxon>Ascomycota</taxon>
        <taxon>Pezizomycotina</taxon>
        <taxon>Sordariomycetes</taxon>
        <taxon>Hypocreomycetidae</taxon>
        <taxon>Hypocreales</taxon>
        <taxon>Nectriaceae</taxon>
        <taxon>Fusarium</taxon>
    </lineage>
</organism>
<protein>
    <recommendedName>
        <fullName evidence="1">JmjC domain-containing protein</fullName>
    </recommendedName>
</protein>
<dbReference type="Proteomes" id="UP000091967">
    <property type="component" value="Unassembled WGS sequence"/>
</dbReference>
<evidence type="ECO:0000313" key="3">
    <source>
        <dbReference type="Proteomes" id="UP000091967"/>
    </source>
</evidence>
<dbReference type="AlphaFoldDB" id="A0A1B8A5D9"/>
<evidence type="ECO:0000259" key="1">
    <source>
        <dbReference type="PROSITE" id="PS51184"/>
    </source>
</evidence>
<reference evidence="2 3" key="1">
    <citation type="submission" date="2016-06" db="EMBL/GenBank/DDBJ databases">
        <title>Living apart together: crosstalk between the core and supernumerary genomes in a fungal plant pathogen.</title>
        <authorList>
            <person name="Vanheule A."/>
            <person name="Audenaert K."/>
            <person name="Warris S."/>
            <person name="Van De Geest H."/>
            <person name="Schijlen E."/>
            <person name="Hofte M."/>
            <person name="De Saeger S."/>
            <person name="Haesaert G."/>
            <person name="Waalwijk C."/>
            <person name="Van Der Lee T."/>
        </authorList>
    </citation>
    <scope>NUCLEOTIDE SEQUENCE [LARGE SCALE GENOMIC DNA]</scope>
    <source>
        <strain evidence="2 3">2516</strain>
    </source>
</reference>
<feature type="domain" description="JmjC" evidence="1">
    <location>
        <begin position="280"/>
        <end position="447"/>
    </location>
</feature>
<keyword evidence="3" id="KW-1185">Reference proteome</keyword>
<dbReference type="Gene3D" id="2.60.120.650">
    <property type="entry name" value="Cupin"/>
    <property type="match status" value="1"/>
</dbReference>
<dbReference type="InterPro" id="IPR003347">
    <property type="entry name" value="JmjC_dom"/>
</dbReference>
<accession>A0A1B8A5D9</accession>
<sequence length="519" mass="58442">MVQHISEAIAKDEGKLKQEVQRLFDDQTELLAETQGTGGYYVPAVQFSRVCGVFVVVQSGYGAAVDLLGGQREVPKGKLSELLLESGDEFIVVKGHIGEHKGLFDDIGGAWDEMMEKLALGSPVASRPSTAANTRHSSYNDKEWKQKALQDLMCRFGDGQEAMTHGERTNRNLYRYLVNASPPNLDESKGDIDARFCTTHEDCKKALTETKNLIIAKDQQSYKWPLGKPPIQQFLAQWRDGPDLEVCVQIPSRSIDETSYEKLTIGELTQRFLADKASDDPVNALDIRSRSPNIYPRMLEPDSCRFLHLIIDASLSIKSAQRDAASTGEARQHKNLFEGSLVGQRGSNTDVHLDANGFATWITPQDGEFGFIWLTRLTADDMEGWIKDRSYDKDKVRYVVAKPGQTIFIPPGTPHGVVRLEDTLSITGHFLKWSDIDSWLRIMDLQREHPRITNEDMTKDSMLRLLEPALNIIQGRIERDDVEEMGGQDEAREIEEKAKVLILKIQKSKKGGKKRKRKT</sequence>
<dbReference type="PROSITE" id="PS51184">
    <property type="entry name" value="JMJC"/>
    <property type="match status" value="1"/>
</dbReference>